<name>A0AAP0B9Z6_9ASPA</name>
<dbReference type="GO" id="GO:0010019">
    <property type="term" value="P:chloroplast-nucleus signaling pathway"/>
    <property type="evidence" value="ECO:0007669"/>
    <property type="project" value="TreeGrafter"/>
</dbReference>
<feature type="repeat" description="PPR" evidence="3">
    <location>
        <begin position="227"/>
        <end position="261"/>
    </location>
</feature>
<feature type="repeat" description="PPR" evidence="3">
    <location>
        <begin position="437"/>
        <end position="471"/>
    </location>
</feature>
<dbReference type="AlphaFoldDB" id="A0AAP0B9Z6"/>
<reference evidence="4 5" key="1">
    <citation type="journal article" date="2022" name="Nat. Plants">
        <title>Genomes of leafy and leafless Platanthera orchids illuminate the evolution of mycoheterotrophy.</title>
        <authorList>
            <person name="Li M.H."/>
            <person name="Liu K.W."/>
            <person name="Li Z."/>
            <person name="Lu H.C."/>
            <person name="Ye Q.L."/>
            <person name="Zhang D."/>
            <person name="Wang J.Y."/>
            <person name="Li Y.F."/>
            <person name="Zhong Z.M."/>
            <person name="Liu X."/>
            <person name="Yu X."/>
            <person name="Liu D.K."/>
            <person name="Tu X.D."/>
            <person name="Liu B."/>
            <person name="Hao Y."/>
            <person name="Liao X.Y."/>
            <person name="Jiang Y.T."/>
            <person name="Sun W.H."/>
            <person name="Chen J."/>
            <person name="Chen Y.Q."/>
            <person name="Ai Y."/>
            <person name="Zhai J.W."/>
            <person name="Wu S.S."/>
            <person name="Zhou Z."/>
            <person name="Hsiao Y.Y."/>
            <person name="Wu W.L."/>
            <person name="Chen Y.Y."/>
            <person name="Lin Y.F."/>
            <person name="Hsu J.L."/>
            <person name="Li C.Y."/>
            <person name="Wang Z.W."/>
            <person name="Zhao X."/>
            <person name="Zhong W.Y."/>
            <person name="Ma X.K."/>
            <person name="Ma L."/>
            <person name="Huang J."/>
            <person name="Chen G.Z."/>
            <person name="Huang M.Z."/>
            <person name="Huang L."/>
            <person name="Peng D.H."/>
            <person name="Luo Y.B."/>
            <person name="Zou S.Q."/>
            <person name="Chen S.P."/>
            <person name="Lan S."/>
            <person name="Tsai W.C."/>
            <person name="Van de Peer Y."/>
            <person name="Liu Z.J."/>
        </authorList>
    </citation>
    <scope>NUCLEOTIDE SEQUENCE [LARGE SCALE GENOMIC DNA]</scope>
    <source>
        <strain evidence="4">Lor287</strain>
    </source>
</reference>
<gene>
    <name evidence="4" type="ORF">KSP39_PZI015341</name>
</gene>
<accession>A0AAP0B9Z6</accession>
<dbReference type="EMBL" id="JBBWWQ010000013">
    <property type="protein sequence ID" value="KAK8933940.1"/>
    <property type="molecule type" value="Genomic_DNA"/>
</dbReference>
<dbReference type="GO" id="GO:0009507">
    <property type="term" value="C:chloroplast"/>
    <property type="evidence" value="ECO:0007669"/>
    <property type="project" value="TreeGrafter"/>
</dbReference>
<comment type="caution">
    <text evidence="4">The sequence shown here is derived from an EMBL/GenBank/DDBJ whole genome shotgun (WGS) entry which is preliminary data.</text>
</comment>
<feature type="repeat" description="PPR" evidence="3">
    <location>
        <begin position="297"/>
        <end position="331"/>
    </location>
</feature>
<feature type="repeat" description="PPR" evidence="3">
    <location>
        <begin position="402"/>
        <end position="436"/>
    </location>
</feature>
<keyword evidence="2" id="KW-0677">Repeat</keyword>
<feature type="repeat" description="PPR" evidence="3">
    <location>
        <begin position="262"/>
        <end position="296"/>
    </location>
</feature>
<feature type="repeat" description="PPR" evidence="3">
    <location>
        <begin position="192"/>
        <end position="226"/>
    </location>
</feature>
<dbReference type="InterPro" id="IPR011990">
    <property type="entry name" value="TPR-like_helical_dom_sf"/>
</dbReference>
<evidence type="ECO:0000256" key="2">
    <source>
        <dbReference type="ARBA" id="ARBA00022737"/>
    </source>
</evidence>
<proteinExistence type="inferred from homology"/>
<dbReference type="Pfam" id="PF12854">
    <property type="entry name" value="PPR_1"/>
    <property type="match status" value="1"/>
</dbReference>
<dbReference type="GO" id="GO:0031930">
    <property type="term" value="P:mitochondria-nucleus signaling pathway"/>
    <property type="evidence" value="ECO:0007669"/>
    <property type="project" value="TreeGrafter"/>
</dbReference>
<dbReference type="PANTHER" id="PTHR47936:SF1">
    <property type="entry name" value="PENTATRICOPEPTIDE REPEAT-CONTAINING PROTEIN GUN1, CHLOROPLASTIC"/>
    <property type="match status" value="1"/>
</dbReference>
<evidence type="ECO:0000313" key="4">
    <source>
        <dbReference type="EMBL" id="KAK8933940.1"/>
    </source>
</evidence>
<evidence type="ECO:0000256" key="1">
    <source>
        <dbReference type="ARBA" id="ARBA00007626"/>
    </source>
</evidence>
<keyword evidence="5" id="KW-1185">Reference proteome</keyword>
<dbReference type="InterPro" id="IPR002885">
    <property type="entry name" value="PPR_rpt"/>
</dbReference>
<evidence type="ECO:0000313" key="5">
    <source>
        <dbReference type="Proteomes" id="UP001418222"/>
    </source>
</evidence>
<dbReference type="Pfam" id="PF13041">
    <property type="entry name" value="PPR_2"/>
    <property type="match status" value="3"/>
</dbReference>
<comment type="similarity">
    <text evidence="1">Belongs to the PPR family. P subfamily.</text>
</comment>
<dbReference type="Gene3D" id="1.25.40.10">
    <property type="entry name" value="Tetratricopeptide repeat domain"/>
    <property type="match status" value="3"/>
</dbReference>
<dbReference type="PROSITE" id="PS51375">
    <property type="entry name" value="PPR"/>
    <property type="match status" value="8"/>
</dbReference>
<dbReference type="NCBIfam" id="TIGR00756">
    <property type="entry name" value="PPR"/>
    <property type="match status" value="8"/>
</dbReference>
<dbReference type="Pfam" id="PF01535">
    <property type="entry name" value="PPR"/>
    <property type="match status" value="1"/>
</dbReference>
<evidence type="ECO:0000256" key="3">
    <source>
        <dbReference type="PROSITE-ProRule" id="PRU00708"/>
    </source>
</evidence>
<protein>
    <submittedName>
        <fullName evidence="4">Pentatricopeptide repeat-containing protein</fullName>
    </submittedName>
</protein>
<sequence length="523" mass="59666">MKNCSFHRFSTEVNSIKKQASSIVRIHSSTLPIPHRSIADPRGYDLDFVNIAHSHLIQADWSKLNGFIHVLNPFRTKHILLKIQKDPLLSLEFYDWVLIHDCHSQTLEFHSIILHILAKARRFRAAESIFRKILLLKTPTLELFEALISSYRLCESSPNVFDALFKTYAHLKKFRCATETFRWMRVYGFLPTIRSCNAFMASLLDLGRIDIALCFYNEMGRSRISPNLYTLNMVMLALCNSGRLERALDVFGKMESMGFSPTVSSFNTLIAAYCRKGLMSSVLKMKNEMQNKGLDPNVMTYNTIIYGFCKEGKMHEANKILSEMKVKEASPNTVTYNTLINGYSQQCNGEMCLRVYEEMMKNGVKADILTYNAVILGFCNEGKTKKAALFVKEMDRKNIAPNASTFAALISGHCKRQNSERAFEIYKAMKKSGCHPNYETFQILITTFCKNKDFEGALDVLRELKEAWITPDKDLLAELSEGLHSSGKVHLARRFLSEPDVRRLIPEPFLEVSGRSNSSQDAN</sequence>
<feature type="repeat" description="PPR" evidence="3">
    <location>
        <begin position="367"/>
        <end position="401"/>
    </location>
</feature>
<organism evidence="4 5">
    <name type="scientific">Platanthera zijinensis</name>
    <dbReference type="NCBI Taxonomy" id="2320716"/>
    <lineage>
        <taxon>Eukaryota</taxon>
        <taxon>Viridiplantae</taxon>
        <taxon>Streptophyta</taxon>
        <taxon>Embryophyta</taxon>
        <taxon>Tracheophyta</taxon>
        <taxon>Spermatophyta</taxon>
        <taxon>Magnoliopsida</taxon>
        <taxon>Liliopsida</taxon>
        <taxon>Asparagales</taxon>
        <taxon>Orchidaceae</taxon>
        <taxon>Orchidoideae</taxon>
        <taxon>Orchideae</taxon>
        <taxon>Orchidinae</taxon>
        <taxon>Platanthera</taxon>
    </lineage>
</organism>
<dbReference type="PANTHER" id="PTHR47936">
    <property type="entry name" value="PPR_LONG DOMAIN-CONTAINING PROTEIN"/>
    <property type="match status" value="1"/>
</dbReference>
<dbReference type="Proteomes" id="UP001418222">
    <property type="component" value="Unassembled WGS sequence"/>
</dbReference>
<feature type="repeat" description="PPR" evidence="3">
    <location>
        <begin position="332"/>
        <end position="366"/>
    </location>
</feature>